<evidence type="ECO:0000256" key="1">
    <source>
        <dbReference type="ARBA" id="ARBA00022448"/>
    </source>
</evidence>
<dbReference type="InterPro" id="IPR036079">
    <property type="entry name" value="ATPase_csu/dsu_sf"/>
</dbReference>
<evidence type="ECO:0000313" key="3">
    <source>
        <dbReference type="EMBL" id="SFO51135.1"/>
    </source>
</evidence>
<dbReference type="EMBL" id="FOWD01000034">
    <property type="protein sequence ID" value="SFO51135.1"/>
    <property type="molecule type" value="Genomic_DNA"/>
</dbReference>
<dbReference type="RefSeq" id="WP_170848044.1">
    <property type="nucleotide sequence ID" value="NZ_BAABFM010000025.1"/>
</dbReference>
<dbReference type="STRING" id="1527.SAMN04489757_1345"/>
<evidence type="ECO:0000313" key="4">
    <source>
        <dbReference type="Proteomes" id="UP000198806"/>
    </source>
</evidence>
<dbReference type="InterPro" id="IPR044911">
    <property type="entry name" value="V-type_ATPase_csu/dsu_dom_3"/>
</dbReference>
<accession>A0A1I5HS63</accession>
<proteinExistence type="predicted"/>
<dbReference type="PANTHER" id="PTHR38682">
    <property type="entry name" value="V-TYPE ATP SYNTHASE SUBUNIT C"/>
    <property type="match status" value="1"/>
</dbReference>
<keyword evidence="2" id="KW-0406">Ion transport</keyword>
<organism evidence="3 4">
    <name type="scientific">Anaerocolumna aminovalerica</name>
    <dbReference type="NCBI Taxonomy" id="1527"/>
    <lineage>
        <taxon>Bacteria</taxon>
        <taxon>Bacillati</taxon>
        <taxon>Bacillota</taxon>
        <taxon>Clostridia</taxon>
        <taxon>Lachnospirales</taxon>
        <taxon>Lachnospiraceae</taxon>
        <taxon>Anaerocolumna</taxon>
    </lineage>
</organism>
<dbReference type="Pfam" id="PF01992">
    <property type="entry name" value="vATP-synt_AC39"/>
    <property type="match status" value="1"/>
</dbReference>
<dbReference type="GO" id="GO:0046961">
    <property type="term" value="F:proton-transporting ATPase activity, rotational mechanism"/>
    <property type="evidence" value="ECO:0007669"/>
    <property type="project" value="InterPro"/>
</dbReference>
<dbReference type="Gene3D" id="1.10.132.50">
    <property type="entry name" value="ATP synthase (C/AC39) subunit, domain 3"/>
    <property type="match status" value="3"/>
</dbReference>
<dbReference type="InterPro" id="IPR002843">
    <property type="entry name" value="ATPase_V0-cplx_csu/dsu"/>
</dbReference>
<reference evidence="3 4" key="1">
    <citation type="submission" date="2016-10" db="EMBL/GenBank/DDBJ databases">
        <authorList>
            <person name="de Groot N.N."/>
        </authorList>
    </citation>
    <scope>NUCLEOTIDE SEQUENCE [LARGE SCALE GENOMIC DNA]</scope>
    <source>
        <strain evidence="3 4">DSM 1283</strain>
    </source>
</reference>
<dbReference type="PANTHER" id="PTHR38682:SF1">
    <property type="entry name" value="V-TYPE ATP SYNTHASE SUBUNIT C"/>
    <property type="match status" value="1"/>
</dbReference>
<evidence type="ECO:0000256" key="2">
    <source>
        <dbReference type="ARBA" id="ARBA00023065"/>
    </source>
</evidence>
<gene>
    <name evidence="3" type="ORF">SAMN04489757_1345</name>
</gene>
<dbReference type="InterPro" id="IPR050873">
    <property type="entry name" value="V-ATPase_V0D/AC39_subunit"/>
</dbReference>
<keyword evidence="1" id="KW-0813">Transport</keyword>
<dbReference type="AlphaFoldDB" id="A0A1I5HS63"/>
<protein>
    <submittedName>
        <fullName evidence="3">V/A-type H+-transporting ATPase subunit C</fullName>
    </submittedName>
</protein>
<sequence length="345" mass="41030">MNRLLNYSGIITKVKAMQSNLITKTDFERIANLESISDFITYLKNHKGYHSIFYNMDEHLLHRGQVEGVFINALYRDFSSVYNFANMEQRNALDLTFFRYEINVLKTCIQLVYNKDSDTYDLSTFYTFFEHHSKLNISALAASQSMEEFVDNLKGTEYYSLFNHLQNRDNITSFDYEMQLDIYYFKKMWKLKDKKLKGDNLKVFTHRLGSEIDILNIMWLYRSKRFFNIHTTDSYSYVIPIHYKLKNEQLMKLIEASSIDEFIARLNTTYYKKISSTLLDGTMEIYYQKIMLSIAENNAARYSSSMAPVYAYLLKKQIEIKRLTTALECIRYKLEPEDTLRYVLQ</sequence>
<name>A0A1I5HS63_9FIRM</name>
<keyword evidence="4" id="KW-1185">Reference proteome</keyword>
<dbReference type="SUPFAM" id="SSF103486">
    <property type="entry name" value="V-type ATP synthase subunit C"/>
    <property type="match status" value="1"/>
</dbReference>
<dbReference type="Proteomes" id="UP000198806">
    <property type="component" value="Unassembled WGS sequence"/>
</dbReference>